<comment type="caution">
    <text evidence="1">The sequence shown here is derived from an EMBL/GenBank/DDBJ whole genome shotgun (WGS) entry which is preliminary data.</text>
</comment>
<protein>
    <submittedName>
        <fullName evidence="1">Uncharacterized protein</fullName>
    </submittedName>
</protein>
<evidence type="ECO:0000313" key="1">
    <source>
        <dbReference type="EMBL" id="HGB15226.1"/>
    </source>
</evidence>
<dbReference type="EMBL" id="DTHB01000053">
    <property type="protein sequence ID" value="HGB15226.1"/>
    <property type="molecule type" value="Genomic_DNA"/>
</dbReference>
<sequence length="70" mass="8236">MLKNINYNLVQTIAIISQSLYRYDTYIKDAAECPECQQMWADFREQREKELSRLLKELKAHVDTGKLTLG</sequence>
<organism evidence="1">
    <name type="scientific">Desulfobacca acetoxidans</name>
    <dbReference type="NCBI Taxonomy" id="60893"/>
    <lineage>
        <taxon>Bacteria</taxon>
        <taxon>Pseudomonadati</taxon>
        <taxon>Thermodesulfobacteriota</taxon>
        <taxon>Desulfobaccia</taxon>
        <taxon>Desulfobaccales</taxon>
        <taxon>Desulfobaccaceae</taxon>
        <taxon>Desulfobacca</taxon>
    </lineage>
</organism>
<gene>
    <name evidence="1" type="ORF">ENV62_08340</name>
</gene>
<name>A0A7C3SJP3_9BACT</name>
<accession>A0A7C3SJP3</accession>
<dbReference type="AlphaFoldDB" id="A0A7C3SJP3"/>
<reference evidence="1" key="1">
    <citation type="journal article" date="2020" name="mSystems">
        <title>Genome- and Community-Level Interaction Insights into Carbon Utilization and Element Cycling Functions of Hydrothermarchaeota in Hydrothermal Sediment.</title>
        <authorList>
            <person name="Zhou Z."/>
            <person name="Liu Y."/>
            <person name="Xu W."/>
            <person name="Pan J."/>
            <person name="Luo Z.H."/>
            <person name="Li M."/>
        </authorList>
    </citation>
    <scope>NUCLEOTIDE SEQUENCE [LARGE SCALE GENOMIC DNA]</scope>
    <source>
        <strain evidence="1">SpSt-776</strain>
    </source>
</reference>
<proteinExistence type="predicted"/>